<dbReference type="GO" id="GO:0003677">
    <property type="term" value="F:DNA binding"/>
    <property type="evidence" value="ECO:0007669"/>
    <property type="project" value="InterPro"/>
</dbReference>
<dbReference type="InterPro" id="IPR036388">
    <property type="entry name" value="WH-like_DNA-bd_sf"/>
</dbReference>
<evidence type="ECO:0000256" key="3">
    <source>
        <dbReference type="ARBA" id="ARBA00023082"/>
    </source>
</evidence>
<comment type="caution">
    <text evidence="7">The sequence shown here is derived from an EMBL/GenBank/DDBJ whole genome shotgun (WGS) entry which is preliminary data.</text>
</comment>
<dbReference type="GO" id="GO:0006352">
    <property type="term" value="P:DNA-templated transcription initiation"/>
    <property type="evidence" value="ECO:0007669"/>
    <property type="project" value="InterPro"/>
</dbReference>
<feature type="domain" description="RNA polymerase sigma factor 70 region 4 type 2" evidence="5">
    <location>
        <begin position="100"/>
        <end position="152"/>
    </location>
</feature>
<proteinExistence type="inferred from homology"/>
<comment type="similarity">
    <text evidence="1">Belongs to the sigma-70 factor family. ECF subfamily.</text>
</comment>
<feature type="domain" description="PhyR sigma2" evidence="6">
    <location>
        <begin position="7"/>
        <end position="58"/>
    </location>
</feature>
<dbReference type="SUPFAM" id="SSF88659">
    <property type="entry name" value="Sigma3 and sigma4 domains of RNA polymerase sigma factors"/>
    <property type="match status" value="1"/>
</dbReference>
<dbReference type="EMBL" id="WIVE01000003">
    <property type="protein sequence ID" value="MQX35307.1"/>
    <property type="molecule type" value="Genomic_DNA"/>
</dbReference>
<dbReference type="InterPro" id="IPR013325">
    <property type="entry name" value="RNA_pol_sigma_r2"/>
</dbReference>
<dbReference type="InterPro" id="IPR053866">
    <property type="entry name" value="PhyR_sigma2"/>
</dbReference>
<dbReference type="Pfam" id="PF22029">
    <property type="entry name" value="PhyR_sigma2"/>
    <property type="match status" value="1"/>
</dbReference>
<accession>A0A7X1ZBI6</accession>
<evidence type="ECO:0000313" key="8">
    <source>
        <dbReference type="Proteomes" id="UP000434582"/>
    </source>
</evidence>
<reference evidence="7 8" key="1">
    <citation type="submission" date="2019-10" db="EMBL/GenBank/DDBJ databases">
        <title>Draft whole-genome sequence of the purple nonsulfur photosynthetic bacterium Roseospira navarrensis DSM 15114.</title>
        <authorList>
            <person name="Kyndt J.A."/>
            <person name="Meyer T.E."/>
        </authorList>
    </citation>
    <scope>NUCLEOTIDE SEQUENCE [LARGE SCALE GENOMIC DNA]</scope>
    <source>
        <strain evidence="7 8">DSM 15114</strain>
    </source>
</reference>
<dbReference type="InterPro" id="IPR014284">
    <property type="entry name" value="RNA_pol_sigma-70_dom"/>
</dbReference>
<protein>
    <submittedName>
        <fullName evidence="7">Sigma-70 family RNA polymerase sigma factor</fullName>
    </submittedName>
</protein>
<keyword evidence="2" id="KW-0805">Transcription regulation</keyword>
<dbReference type="Proteomes" id="UP000434582">
    <property type="component" value="Unassembled WGS sequence"/>
</dbReference>
<dbReference type="InterPro" id="IPR013249">
    <property type="entry name" value="RNA_pol_sigma70_r4_t2"/>
</dbReference>
<keyword evidence="3" id="KW-0731">Sigma factor</keyword>
<evidence type="ECO:0000313" key="7">
    <source>
        <dbReference type="EMBL" id="MQX35307.1"/>
    </source>
</evidence>
<sequence>MREQLVSLLPRLRRFALALSRSQDQADDLVQAACERALGRLHQWRPDTRLDSWMFRIVQTVWIDRCRAERVRPASASLDDAGEVAGDDGEATAMGRLELDRVRRLIAALPDDQRAVLALVCIEGCSYREAAGILEIPIGTVMSRLARARGALADALGSELTQQKGLDR</sequence>
<dbReference type="Gene3D" id="1.10.1740.10">
    <property type="match status" value="1"/>
</dbReference>
<dbReference type="AlphaFoldDB" id="A0A7X1ZBI6"/>
<dbReference type="InterPro" id="IPR039425">
    <property type="entry name" value="RNA_pol_sigma-70-like"/>
</dbReference>
<organism evidence="7 8">
    <name type="scientific">Roseospira navarrensis</name>
    <dbReference type="NCBI Taxonomy" id="140058"/>
    <lineage>
        <taxon>Bacteria</taxon>
        <taxon>Pseudomonadati</taxon>
        <taxon>Pseudomonadota</taxon>
        <taxon>Alphaproteobacteria</taxon>
        <taxon>Rhodospirillales</taxon>
        <taxon>Rhodospirillaceae</taxon>
        <taxon>Roseospira</taxon>
    </lineage>
</organism>
<gene>
    <name evidence="7" type="ORF">GHC57_02120</name>
</gene>
<dbReference type="NCBIfam" id="TIGR02937">
    <property type="entry name" value="sigma70-ECF"/>
    <property type="match status" value="1"/>
</dbReference>
<keyword evidence="8" id="KW-1185">Reference proteome</keyword>
<dbReference type="SUPFAM" id="SSF88946">
    <property type="entry name" value="Sigma2 domain of RNA polymerase sigma factors"/>
    <property type="match status" value="1"/>
</dbReference>
<dbReference type="Gene3D" id="1.10.10.10">
    <property type="entry name" value="Winged helix-like DNA-binding domain superfamily/Winged helix DNA-binding domain"/>
    <property type="match status" value="1"/>
</dbReference>
<dbReference type="Pfam" id="PF08281">
    <property type="entry name" value="Sigma70_r4_2"/>
    <property type="match status" value="1"/>
</dbReference>
<evidence type="ECO:0000259" key="6">
    <source>
        <dbReference type="Pfam" id="PF22029"/>
    </source>
</evidence>
<evidence type="ECO:0000256" key="2">
    <source>
        <dbReference type="ARBA" id="ARBA00023015"/>
    </source>
</evidence>
<dbReference type="InterPro" id="IPR013324">
    <property type="entry name" value="RNA_pol_sigma_r3/r4-like"/>
</dbReference>
<dbReference type="PANTHER" id="PTHR43133:SF25">
    <property type="entry name" value="RNA POLYMERASE SIGMA FACTOR RFAY-RELATED"/>
    <property type="match status" value="1"/>
</dbReference>
<evidence type="ECO:0000256" key="1">
    <source>
        <dbReference type="ARBA" id="ARBA00010641"/>
    </source>
</evidence>
<dbReference type="GO" id="GO:0016987">
    <property type="term" value="F:sigma factor activity"/>
    <property type="evidence" value="ECO:0007669"/>
    <property type="project" value="UniProtKB-KW"/>
</dbReference>
<keyword evidence="4" id="KW-0804">Transcription</keyword>
<name>A0A7X1ZBI6_9PROT</name>
<dbReference type="CDD" id="cd06171">
    <property type="entry name" value="Sigma70_r4"/>
    <property type="match status" value="1"/>
</dbReference>
<dbReference type="PANTHER" id="PTHR43133">
    <property type="entry name" value="RNA POLYMERASE ECF-TYPE SIGMA FACTO"/>
    <property type="match status" value="1"/>
</dbReference>
<evidence type="ECO:0000256" key="4">
    <source>
        <dbReference type="ARBA" id="ARBA00023163"/>
    </source>
</evidence>
<evidence type="ECO:0000259" key="5">
    <source>
        <dbReference type="Pfam" id="PF08281"/>
    </source>
</evidence>